<comment type="caution">
    <text evidence="3">The sequence shown here is derived from an EMBL/GenBank/DDBJ whole genome shotgun (WGS) entry which is preliminary data.</text>
</comment>
<dbReference type="AlphaFoldDB" id="A0A398BBF0"/>
<keyword evidence="4" id="KW-1185">Reference proteome</keyword>
<evidence type="ECO:0000313" key="4">
    <source>
        <dbReference type="Proteomes" id="UP000265816"/>
    </source>
</evidence>
<sequence length="327" mass="35820">MKKRVQFSKIFFYKKGDTTMIMNRVVKAAAAAALLFLAIFTGSAGNAAASNGNNEESINEKYGPPIIVYGESLSPAQKDEVRNLLKVRDAGQVKEITVTGEDLVKYIKGDPNSNMYSSARISRKDTGEGIVIKQVTPENITEVTDEMYANALLTAGVKDALVEVASPLKVSGHSALVGMYKAYDAGKGAELDPARTEVANEELSLATDLAKKEGMDQDKVSQLLTEIKQEIARQNPATKEEIEQIIDEKLKTLEISLSPEDRQLLVNLFDKMRGLNINFDNAKSQLDNLSKDIKGEIEKAVSENKGFLDSVSNFFKDLIDGIKSLFS</sequence>
<reference evidence="3 4" key="1">
    <citation type="submission" date="2018-08" db="EMBL/GenBank/DDBJ databases">
        <title>Bacillus jemisoniae sp. nov., Bacillus chryseoplanitiae sp. nov., Bacillus resnikiae sp. nov., and Bacillus frankliniae sp. nov., isolated from Viking spacecraft and associated surfaces.</title>
        <authorList>
            <person name="Seuylemezian A."/>
            <person name="Vaishampayan P."/>
        </authorList>
    </citation>
    <scope>NUCLEOTIDE SEQUENCE [LARGE SCALE GENOMIC DNA]</scope>
    <source>
        <strain evidence="3 4">JJ-247</strain>
    </source>
</reference>
<keyword evidence="1" id="KW-0175">Coiled coil</keyword>
<keyword evidence="2" id="KW-0732">Signal</keyword>
<name>A0A398BBF0_9BACI</name>
<evidence type="ECO:0000256" key="1">
    <source>
        <dbReference type="SAM" id="Coils"/>
    </source>
</evidence>
<evidence type="ECO:0000256" key="2">
    <source>
        <dbReference type="SAM" id="SignalP"/>
    </source>
</evidence>
<accession>A0A398BBF0</accession>
<proteinExistence type="predicted"/>
<dbReference type="OrthoDB" id="9810153at2"/>
<organism evidence="3 4">
    <name type="scientific">Mesobacillus zeae</name>
    <dbReference type="NCBI Taxonomy" id="1917180"/>
    <lineage>
        <taxon>Bacteria</taxon>
        <taxon>Bacillati</taxon>
        <taxon>Bacillota</taxon>
        <taxon>Bacilli</taxon>
        <taxon>Bacillales</taxon>
        <taxon>Bacillaceae</taxon>
        <taxon>Mesobacillus</taxon>
    </lineage>
</organism>
<protein>
    <submittedName>
        <fullName evidence="3">DUF1002 domain-containing protein</fullName>
    </submittedName>
</protein>
<dbReference type="EMBL" id="QWVT01000009">
    <property type="protein sequence ID" value="RID87489.1"/>
    <property type="molecule type" value="Genomic_DNA"/>
</dbReference>
<dbReference type="Pfam" id="PF06207">
    <property type="entry name" value="DUF1002"/>
    <property type="match status" value="1"/>
</dbReference>
<gene>
    <name evidence="3" type="ORF">D1970_04755</name>
</gene>
<feature type="signal peptide" evidence="2">
    <location>
        <begin position="1"/>
        <end position="44"/>
    </location>
</feature>
<dbReference type="InterPro" id="IPR009343">
    <property type="entry name" value="DUF1002"/>
</dbReference>
<feature type="chain" id="PRO_5038676796" evidence="2">
    <location>
        <begin position="45"/>
        <end position="327"/>
    </location>
</feature>
<dbReference type="Proteomes" id="UP000265816">
    <property type="component" value="Unassembled WGS sequence"/>
</dbReference>
<evidence type="ECO:0000313" key="3">
    <source>
        <dbReference type="EMBL" id="RID87489.1"/>
    </source>
</evidence>
<feature type="coiled-coil region" evidence="1">
    <location>
        <begin position="272"/>
        <end position="299"/>
    </location>
</feature>